<dbReference type="eggNOG" id="ENOG5032YBT">
    <property type="taxonomic scope" value="Bacteria"/>
</dbReference>
<dbReference type="Pfam" id="PF20063">
    <property type="entry name" value="DUF6462"/>
    <property type="match status" value="1"/>
</dbReference>
<sequence length="88" mass="10384">MKDIFLCTKEGGFFMPKVRKEIPELEKLVQVGRKKFVRYEEGAQLYSMGLHTFQELAKDAKAVYHVKRVVLVNTEIVDEYLENFRDEL</sequence>
<protein>
    <submittedName>
        <fullName evidence="1">Uncharacterized protein</fullName>
    </submittedName>
</protein>
<dbReference type="AlphaFoldDB" id="A7B5S3"/>
<dbReference type="InterPro" id="IPR045591">
    <property type="entry name" value="DUF6462"/>
</dbReference>
<comment type="caution">
    <text evidence="1">The sequence shown here is derived from an EMBL/GenBank/DDBJ whole genome shotgun (WGS) entry which is preliminary data.</text>
</comment>
<proteinExistence type="predicted"/>
<reference evidence="1 2" key="1">
    <citation type="submission" date="2007-04" db="EMBL/GenBank/DDBJ databases">
        <authorList>
            <person name="Fulton L."/>
            <person name="Clifton S."/>
            <person name="Fulton B."/>
            <person name="Xu J."/>
            <person name="Minx P."/>
            <person name="Pepin K.H."/>
            <person name="Johnson M."/>
            <person name="Thiruvilangam P."/>
            <person name="Bhonagiri V."/>
            <person name="Nash W.E."/>
            <person name="Mardis E.R."/>
            <person name="Wilson R.K."/>
        </authorList>
    </citation>
    <scope>NUCLEOTIDE SEQUENCE [LARGE SCALE GENOMIC DNA]</scope>
    <source>
        <strain evidence="1 2">ATCC 29149</strain>
    </source>
</reference>
<accession>A7B5S3</accession>
<dbReference type="PaxDb" id="411470-RUMGNA_02919"/>
<dbReference type="EMBL" id="AAYG02000023">
    <property type="protein sequence ID" value="EDN76743.1"/>
    <property type="molecule type" value="Genomic_DNA"/>
</dbReference>
<name>A7B5S3_MEDG7</name>
<evidence type="ECO:0000313" key="1">
    <source>
        <dbReference type="EMBL" id="EDN76743.1"/>
    </source>
</evidence>
<reference evidence="1 2" key="2">
    <citation type="submission" date="2007-06" db="EMBL/GenBank/DDBJ databases">
        <title>Draft genome sequence of Ruminococcus gnavus (ATCC 29149).</title>
        <authorList>
            <person name="Sudarsanam P."/>
            <person name="Ley R."/>
            <person name="Guruge J."/>
            <person name="Turnbaugh P.J."/>
            <person name="Mahowald M."/>
            <person name="Liep D."/>
            <person name="Gordon J."/>
        </authorList>
    </citation>
    <scope>NUCLEOTIDE SEQUENCE [LARGE SCALE GENOMIC DNA]</scope>
    <source>
        <strain evidence="1 2">ATCC 29149</strain>
    </source>
</reference>
<evidence type="ECO:0000313" key="2">
    <source>
        <dbReference type="Proteomes" id="UP000004410"/>
    </source>
</evidence>
<organism evidence="1 2">
    <name type="scientific">Mediterraneibacter gnavus (strain ATCC 29149 / DSM 114966 / JCM 6515 / VPI C7-9)</name>
    <name type="common">Ruminococcus gnavus</name>
    <dbReference type="NCBI Taxonomy" id="411470"/>
    <lineage>
        <taxon>Bacteria</taxon>
        <taxon>Bacillati</taxon>
        <taxon>Bacillota</taxon>
        <taxon>Clostridia</taxon>
        <taxon>Lachnospirales</taxon>
        <taxon>Lachnospiraceae</taxon>
        <taxon>Mediterraneibacter</taxon>
    </lineage>
</organism>
<gene>
    <name evidence="1" type="ORF">RUMGNA_02919</name>
</gene>
<dbReference type="Proteomes" id="UP000004410">
    <property type="component" value="Unassembled WGS sequence"/>
</dbReference>